<accession>A0A0F7KSL3</accession>
<sequence length="301" mass="32157">MKHFGAWLAMAGISATAAMPAHAQDVDVYESSGPWAMDYGEDYCRLARTFSNGDETLSLGMDRIQPGPIFRLILISDGIRLYRGAEKLGFSFLPDGAERSAIALRSETGDGQQYLNLGPTMLADMAQPEPGSQAGPPPSYSREEEKDAARSITGLELQSGVIRPVRIETGPLADAIGALQTCTDELVAYWGLDAEAHKTLSRPVSPASKTADWLPGGTIGFGDFPKLGGGHNQVRLMVDKSGKPAACHIHWAMLDESTNRKICDALMERASFTPALDAAGEAIDSYWIASPFLLMPGPGGS</sequence>
<name>A0A0F7KSL3_9SPHN</name>
<dbReference type="PATRIC" id="fig|1267766.3.peg.2393"/>
<dbReference type="Proteomes" id="UP000034392">
    <property type="component" value="Chromosome"/>
</dbReference>
<evidence type="ECO:0000313" key="1">
    <source>
        <dbReference type="EMBL" id="AKH43398.1"/>
    </source>
</evidence>
<organism evidence="1 2">
    <name type="scientific">Croceibacterium atlanticum</name>
    <dbReference type="NCBI Taxonomy" id="1267766"/>
    <lineage>
        <taxon>Bacteria</taxon>
        <taxon>Pseudomonadati</taxon>
        <taxon>Pseudomonadota</taxon>
        <taxon>Alphaproteobacteria</taxon>
        <taxon>Sphingomonadales</taxon>
        <taxon>Erythrobacteraceae</taxon>
        <taxon>Croceibacterium</taxon>
    </lineage>
</organism>
<dbReference type="EMBL" id="CP011452">
    <property type="protein sequence ID" value="AKH43398.1"/>
    <property type="molecule type" value="Genomic_DNA"/>
</dbReference>
<proteinExistence type="predicted"/>
<dbReference type="RefSeq" id="WP_046903964.1">
    <property type="nucleotide sequence ID" value="NZ_CP011452.2"/>
</dbReference>
<dbReference type="OrthoDB" id="7585155at2"/>
<reference evidence="1" key="1">
    <citation type="submission" date="2015-05" db="EMBL/GenBank/DDBJ databases">
        <title>The complete genome of Altererythrobacter atlanticus strain 26DY36.</title>
        <authorList>
            <person name="Wu Y.-H."/>
            <person name="Cheng H."/>
            <person name="Wu X.-W."/>
        </authorList>
    </citation>
    <scope>NUCLEOTIDE SEQUENCE [LARGE SCALE GENOMIC DNA]</scope>
    <source>
        <strain evidence="1">26DY36</strain>
    </source>
</reference>
<keyword evidence="2" id="KW-1185">Reference proteome</keyword>
<evidence type="ECO:0000313" key="2">
    <source>
        <dbReference type="Proteomes" id="UP000034392"/>
    </source>
</evidence>
<dbReference type="KEGG" id="aay:WYH_02366"/>
<protein>
    <submittedName>
        <fullName evidence="1">Uncharacterized protein</fullName>
    </submittedName>
</protein>
<gene>
    <name evidence="1" type="ORF">WYH_02366</name>
</gene>
<dbReference type="STRING" id="1267766.WYH_02366"/>
<dbReference type="AlphaFoldDB" id="A0A0F7KSL3"/>